<dbReference type="InterPro" id="IPR029065">
    <property type="entry name" value="Enolase_C-like"/>
</dbReference>
<accession>A0AAP3E589</accession>
<dbReference type="Proteomes" id="UP001321018">
    <property type="component" value="Unassembled WGS sequence"/>
</dbReference>
<keyword evidence="7" id="KW-1185">Reference proteome</keyword>
<dbReference type="Pfam" id="PF13378">
    <property type="entry name" value="MR_MLE_C"/>
    <property type="match status" value="1"/>
</dbReference>
<gene>
    <name evidence="6" type="ORF">OB955_12515</name>
    <name evidence="5" type="ORF">OB960_25015</name>
</gene>
<dbReference type="SUPFAM" id="SSF54826">
    <property type="entry name" value="Enolase N-terminal domain-like"/>
    <property type="match status" value="1"/>
</dbReference>
<comment type="pathway">
    <text evidence="2">Carbohydrate acid metabolism; D-glucarate degradation; 2,5-dioxopentanoate from D-glucarate: step 1/2.</text>
</comment>
<dbReference type="PANTHER" id="PTHR48080:SF4">
    <property type="entry name" value="GLUCARATE DEHYDRATASE"/>
    <property type="match status" value="1"/>
</dbReference>
<evidence type="ECO:0000256" key="3">
    <source>
        <dbReference type="ARBA" id="ARBA00011973"/>
    </source>
</evidence>
<proteinExistence type="predicted"/>
<dbReference type="EC" id="4.2.1.40" evidence="3"/>
<evidence type="ECO:0000313" key="6">
    <source>
        <dbReference type="EMBL" id="MCU4973561.1"/>
    </source>
</evidence>
<dbReference type="SMART" id="SM00922">
    <property type="entry name" value="MR_MLE"/>
    <property type="match status" value="1"/>
</dbReference>
<evidence type="ECO:0000313" key="8">
    <source>
        <dbReference type="Proteomes" id="UP001321018"/>
    </source>
</evidence>
<dbReference type="Gene3D" id="3.30.390.10">
    <property type="entry name" value="Enolase-like, N-terminal domain"/>
    <property type="match status" value="1"/>
</dbReference>
<dbReference type="SFLD" id="SFLDS00001">
    <property type="entry name" value="Enolase"/>
    <property type="match status" value="1"/>
</dbReference>
<dbReference type="Proteomes" id="UP001320972">
    <property type="component" value="Unassembled WGS sequence"/>
</dbReference>
<comment type="catalytic activity">
    <reaction evidence="1">
        <text>D-glucarate = 5-dehydro-4-deoxy-D-glucarate + H2O</text>
        <dbReference type="Rhea" id="RHEA:14573"/>
        <dbReference type="ChEBI" id="CHEBI:15377"/>
        <dbReference type="ChEBI" id="CHEBI:30612"/>
        <dbReference type="ChEBI" id="CHEBI:42819"/>
        <dbReference type="EC" id="4.2.1.40"/>
    </reaction>
</comment>
<feature type="domain" description="Mandelate racemase/muconate lactonizing enzyme C-terminal" evidence="4">
    <location>
        <begin position="148"/>
        <end position="247"/>
    </location>
</feature>
<dbReference type="Pfam" id="PF02746">
    <property type="entry name" value="MR_MLE_N"/>
    <property type="match status" value="1"/>
</dbReference>
<evidence type="ECO:0000313" key="7">
    <source>
        <dbReference type="Proteomes" id="UP001320972"/>
    </source>
</evidence>
<dbReference type="Gene3D" id="3.20.20.120">
    <property type="entry name" value="Enolase-like C-terminal domain"/>
    <property type="match status" value="1"/>
</dbReference>
<dbReference type="InterPro" id="IPR034593">
    <property type="entry name" value="DgoD-like"/>
</dbReference>
<dbReference type="EMBL" id="JAOPKA010000035">
    <property type="protein sequence ID" value="MCU4744634.1"/>
    <property type="molecule type" value="Genomic_DNA"/>
</dbReference>
<protein>
    <recommendedName>
        <fullName evidence="3">glucarate dehydratase</fullName>
        <ecNumber evidence="3">4.2.1.40</ecNumber>
    </recommendedName>
</protein>
<dbReference type="InterPro" id="IPR029017">
    <property type="entry name" value="Enolase-like_N"/>
</dbReference>
<dbReference type="InterPro" id="IPR013341">
    <property type="entry name" value="Mandelate_racemase_N_dom"/>
</dbReference>
<dbReference type="InterPro" id="IPR013342">
    <property type="entry name" value="Mandelate_racemase_C"/>
</dbReference>
<comment type="caution">
    <text evidence="5">The sequence shown here is derived from an EMBL/GenBank/DDBJ whole genome shotgun (WGS) entry which is preliminary data.</text>
</comment>
<dbReference type="PANTHER" id="PTHR48080">
    <property type="entry name" value="D-GALACTONATE DEHYDRATASE-RELATED"/>
    <property type="match status" value="1"/>
</dbReference>
<evidence type="ECO:0000313" key="5">
    <source>
        <dbReference type="EMBL" id="MCU4744634.1"/>
    </source>
</evidence>
<reference evidence="5 7" key="1">
    <citation type="submission" date="2022-09" db="EMBL/GenBank/DDBJ databases">
        <title>Enrichment on poylsaccharides allowed isolation of novel metabolic and taxonomic groups of Haloarchaea.</title>
        <authorList>
            <person name="Sorokin D.Y."/>
            <person name="Elcheninov A.G."/>
            <person name="Khizhniak T.V."/>
            <person name="Kolganova T.V."/>
            <person name="Kublanov I.V."/>
        </authorList>
    </citation>
    <scope>NUCLEOTIDE SEQUENCE</scope>
    <source>
        <strain evidence="6 7">AArc-m2/3/4</strain>
        <strain evidence="5">AArc-xg1-1</strain>
    </source>
</reference>
<dbReference type="AlphaFoldDB" id="A0AAP3E589"/>
<evidence type="ECO:0000256" key="1">
    <source>
        <dbReference type="ARBA" id="ARBA00001426"/>
    </source>
</evidence>
<dbReference type="RefSeq" id="WP_338006435.1">
    <property type="nucleotide sequence ID" value="NZ_JAOPKA010000035.1"/>
</dbReference>
<evidence type="ECO:0000259" key="4">
    <source>
        <dbReference type="SMART" id="SM00922"/>
    </source>
</evidence>
<dbReference type="GO" id="GO:0008872">
    <property type="term" value="F:glucarate dehydratase activity"/>
    <property type="evidence" value="ECO:0007669"/>
    <property type="project" value="UniProtKB-EC"/>
</dbReference>
<dbReference type="EMBL" id="JAOPKB010000006">
    <property type="protein sequence ID" value="MCU4973561.1"/>
    <property type="molecule type" value="Genomic_DNA"/>
</dbReference>
<name>A0AAP3E589_9EURY</name>
<organism evidence="5 8">
    <name type="scientific">Natronoglomus mannanivorans</name>
    <dbReference type="NCBI Taxonomy" id="2979990"/>
    <lineage>
        <taxon>Archaea</taxon>
        <taxon>Methanobacteriati</taxon>
        <taxon>Methanobacteriota</taxon>
        <taxon>Stenosarchaea group</taxon>
        <taxon>Halobacteria</taxon>
        <taxon>Halobacteriales</taxon>
        <taxon>Natrialbaceae</taxon>
        <taxon>Natronoglomus</taxon>
    </lineage>
</organism>
<dbReference type="InterPro" id="IPR036849">
    <property type="entry name" value="Enolase-like_C_sf"/>
</dbReference>
<dbReference type="SFLD" id="SFLDG00179">
    <property type="entry name" value="mandelate_racemase"/>
    <property type="match status" value="1"/>
</dbReference>
<dbReference type="SUPFAM" id="SSF51604">
    <property type="entry name" value="Enolase C-terminal domain-like"/>
    <property type="match status" value="1"/>
</dbReference>
<sequence>MEISELEFHWFEDEIDDIGTRPDGEAVYDPGSTATHSGFVLVIRTDTGLEGYCRSTFYAKQVAAQIEEAAGTFLLGRDPLEREEIWWNLRRILRHSGHMGLGPIDIALWDLAGKHYGASVAELLGGRRRERIPAYASTMSGNPELDTPETYADFAEECLEQGYPAFKLHPLGEPDRDIEACRAVADRVGDEMDLMLDPSSTYQSYTDALRVGRVLDELEFTWYEDPLRETGDSIYAMRRLAAELDTPLLGLEHSRTEPFGLFNHLEQDALDIARVDALLGGGITGALKAVHTAETAGIDVEPHLGGPEHLQLLATITNATYFEHGLLHPHVDLSQTNSWGYTEQIDRVEDGHVTVPDGPGMGVEIDWDWLDEHGTETTVVE</sequence>
<evidence type="ECO:0000256" key="2">
    <source>
        <dbReference type="ARBA" id="ARBA00005183"/>
    </source>
</evidence>